<dbReference type="GO" id="GO:0006508">
    <property type="term" value="P:proteolysis"/>
    <property type="evidence" value="ECO:0007669"/>
    <property type="project" value="UniProtKB-KW"/>
</dbReference>
<keyword evidence="3" id="KW-0378">Hydrolase</keyword>
<comment type="similarity">
    <text evidence="1">Belongs to the peptidase C40 family.</text>
</comment>
<dbReference type="InterPro" id="IPR051202">
    <property type="entry name" value="Peptidase_C40"/>
</dbReference>
<evidence type="ECO:0000256" key="2">
    <source>
        <dbReference type="ARBA" id="ARBA00022670"/>
    </source>
</evidence>
<dbReference type="GO" id="GO:0008234">
    <property type="term" value="F:cysteine-type peptidase activity"/>
    <property type="evidence" value="ECO:0007669"/>
    <property type="project" value="UniProtKB-KW"/>
</dbReference>
<dbReference type="PANTHER" id="PTHR47053">
    <property type="entry name" value="MUREIN DD-ENDOPEPTIDASE MEPH-RELATED"/>
    <property type="match status" value="1"/>
</dbReference>
<feature type="region of interest" description="Disordered" evidence="5">
    <location>
        <begin position="120"/>
        <end position="174"/>
    </location>
</feature>
<protein>
    <recommendedName>
        <fullName evidence="6">NlpC/P60 domain-containing protein</fullName>
    </recommendedName>
</protein>
<dbReference type="Gene3D" id="3.90.1720.10">
    <property type="entry name" value="endopeptidase domain like (from Nostoc punctiforme)"/>
    <property type="match status" value="1"/>
</dbReference>
<feature type="compositionally biased region" description="Pro residues" evidence="5">
    <location>
        <begin position="133"/>
        <end position="155"/>
    </location>
</feature>
<reference evidence="7" key="2">
    <citation type="submission" date="2020-09" db="EMBL/GenBank/DDBJ databases">
        <authorList>
            <person name="Sun Q."/>
            <person name="Ohkuma M."/>
        </authorList>
    </citation>
    <scope>NUCLEOTIDE SEQUENCE</scope>
    <source>
        <strain evidence="7">JCM 18487</strain>
    </source>
</reference>
<organism evidence="7 8">
    <name type="scientific">Alicyclobacillus cellulosilyticus</name>
    <dbReference type="NCBI Taxonomy" id="1003997"/>
    <lineage>
        <taxon>Bacteria</taxon>
        <taxon>Bacillati</taxon>
        <taxon>Bacillota</taxon>
        <taxon>Bacilli</taxon>
        <taxon>Bacillales</taxon>
        <taxon>Alicyclobacillaceae</taxon>
        <taxon>Alicyclobacillus</taxon>
    </lineage>
</organism>
<evidence type="ECO:0000313" key="7">
    <source>
        <dbReference type="EMBL" id="GGJ00718.1"/>
    </source>
</evidence>
<reference evidence="7" key="1">
    <citation type="journal article" date="2014" name="Int. J. Syst. Evol. Microbiol.">
        <title>Complete genome sequence of Corynebacterium casei LMG S-19264T (=DSM 44701T), isolated from a smear-ripened cheese.</title>
        <authorList>
            <consortium name="US DOE Joint Genome Institute (JGI-PGF)"/>
            <person name="Walter F."/>
            <person name="Albersmeier A."/>
            <person name="Kalinowski J."/>
            <person name="Ruckert C."/>
        </authorList>
    </citation>
    <scope>NUCLEOTIDE SEQUENCE</scope>
    <source>
        <strain evidence="7">JCM 18487</strain>
    </source>
</reference>
<keyword evidence="4" id="KW-0788">Thiol protease</keyword>
<dbReference type="AlphaFoldDB" id="A0A917NHC0"/>
<name>A0A917NHC0_9BACL</name>
<dbReference type="PANTHER" id="PTHR47053:SF1">
    <property type="entry name" value="MUREIN DD-ENDOPEPTIDASE MEPH-RELATED"/>
    <property type="match status" value="1"/>
</dbReference>
<gene>
    <name evidence="7" type="ORF">GCM10010885_07420</name>
</gene>
<evidence type="ECO:0000256" key="4">
    <source>
        <dbReference type="ARBA" id="ARBA00022807"/>
    </source>
</evidence>
<dbReference type="Pfam" id="PF00877">
    <property type="entry name" value="NLPC_P60"/>
    <property type="match status" value="1"/>
</dbReference>
<evidence type="ECO:0000259" key="6">
    <source>
        <dbReference type="PROSITE" id="PS51935"/>
    </source>
</evidence>
<evidence type="ECO:0000256" key="3">
    <source>
        <dbReference type="ARBA" id="ARBA00022801"/>
    </source>
</evidence>
<keyword evidence="8" id="KW-1185">Reference proteome</keyword>
<dbReference type="InterPro" id="IPR038765">
    <property type="entry name" value="Papain-like_cys_pep_sf"/>
</dbReference>
<dbReference type="EMBL" id="BMOY01000008">
    <property type="protein sequence ID" value="GGJ00718.1"/>
    <property type="molecule type" value="Genomic_DNA"/>
</dbReference>
<dbReference type="Proteomes" id="UP000637695">
    <property type="component" value="Unassembled WGS sequence"/>
</dbReference>
<evidence type="ECO:0000256" key="1">
    <source>
        <dbReference type="ARBA" id="ARBA00007074"/>
    </source>
</evidence>
<dbReference type="PROSITE" id="PS51935">
    <property type="entry name" value="NLPC_P60"/>
    <property type="match status" value="1"/>
</dbReference>
<feature type="domain" description="NlpC/P60" evidence="6">
    <location>
        <begin position="192"/>
        <end position="316"/>
    </location>
</feature>
<dbReference type="SUPFAM" id="SSF54001">
    <property type="entry name" value="Cysteine proteinases"/>
    <property type="match status" value="1"/>
</dbReference>
<comment type="caution">
    <text evidence="7">The sequence shown here is derived from an EMBL/GenBank/DDBJ whole genome shotgun (WGS) entry which is preliminary data.</text>
</comment>
<dbReference type="InterPro" id="IPR000064">
    <property type="entry name" value="NLP_P60_dom"/>
</dbReference>
<evidence type="ECO:0000256" key="5">
    <source>
        <dbReference type="SAM" id="MobiDB-lite"/>
    </source>
</evidence>
<evidence type="ECO:0000313" key="8">
    <source>
        <dbReference type="Proteomes" id="UP000637695"/>
    </source>
</evidence>
<proteinExistence type="inferred from homology"/>
<accession>A0A917NHC0</accession>
<sequence length="316" mass="32898">MTALNTRNLVEVASAAYHPSDQSVTLTVRLHGGRTGETILDAGDPAGLVNYATAQFPDKPVRTVRVLGPASVVQRLVPAAGMRMLVPSAPPAGTAGNAMTGMTGWWTSVPGTLTKPVTAPPAVKTPITTPSPGAAPVPPATPPATPAPSTVPPTGPSAASPAAQGGGIPIPPPGVQIDPNIKPLAGVNAPRWAKTAAVLSVARSKLGTPYVWGHNEDRGQFGFDCSNFTEYVYHHALGYKFTTSSRGQAKYVGVSVPRSQMSAGDLLIFDQGRHVGIYVGNNQMIQEGGGLGKVGYLDISPGHYWSQHLTDVKRMY</sequence>
<keyword evidence="2" id="KW-0645">Protease</keyword>